<accession>A0A3B0TDG3</accession>
<dbReference type="SUPFAM" id="SSF52540">
    <property type="entry name" value="P-loop containing nucleoside triphosphate hydrolases"/>
    <property type="match status" value="1"/>
</dbReference>
<gene>
    <name evidence="1" type="ORF">MNBD_ALPHA09-22</name>
</gene>
<proteinExistence type="predicted"/>
<organism evidence="1">
    <name type="scientific">hydrothermal vent metagenome</name>
    <dbReference type="NCBI Taxonomy" id="652676"/>
    <lineage>
        <taxon>unclassified sequences</taxon>
        <taxon>metagenomes</taxon>
        <taxon>ecological metagenomes</taxon>
    </lineage>
</organism>
<dbReference type="AlphaFoldDB" id="A0A3B0TDG3"/>
<reference evidence="1" key="1">
    <citation type="submission" date="2018-06" db="EMBL/GenBank/DDBJ databases">
        <authorList>
            <person name="Zhirakovskaya E."/>
        </authorList>
    </citation>
    <scope>NUCLEOTIDE SEQUENCE</scope>
</reference>
<dbReference type="InterPro" id="IPR027417">
    <property type="entry name" value="P-loop_NTPase"/>
</dbReference>
<name>A0A3B0TDG3_9ZZZZ</name>
<evidence type="ECO:0000313" key="1">
    <source>
        <dbReference type="EMBL" id="VAW12502.1"/>
    </source>
</evidence>
<sequence length="175" mass="17932">MVPQTGLKGTGVLVPVVGPDGAEKATLIASARGTYSGNSAIVFAKPLVAASGLYAGPDHPVSPAEFSALKAAGAFAVSWQGKDGSHGLPVSIFDDLTDGRVVVAAVSRSVIPQLRRRHSRVHVIYLNAGRSGHPQAGGGIDIPEPPVTVIDNSGPLTEAVEDFLGVLETYVPMSS</sequence>
<protein>
    <submittedName>
        <fullName evidence="1">Uncharacterized protein</fullName>
    </submittedName>
</protein>
<dbReference type="EMBL" id="UOEM01000046">
    <property type="protein sequence ID" value="VAW12502.1"/>
    <property type="molecule type" value="Genomic_DNA"/>
</dbReference>